<protein>
    <submittedName>
        <fullName evidence="2">Uncharacterized protein</fullName>
    </submittedName>
</protein>
<dbReference type="Proteomes" id="UP000023152">
    <property type="component" value="Unassembled WGS sequence"/>
</dbReference>
<proteinExistence type="predicted"/>
<sequence>MGKSDTVRSNGSSGDAATVEEEKSPTMRFSHIRTANRRKTTGGNNDENKSKNEDVEEVIKEKSEEVIEKTALLIDYSSLQMDTRQQCKCGYVLSDAEVMASWPEEFISTSINCKVCNLNSFVPKIRVKCNATEMSLEQQIYQQTSLDFKVTYLSPPYLRRSMETIVGKYRHHLEDSESLRKNHSDEYWNLLWYFVQRRLDLNWLLEELDSNKLQISPIVDLELTKFPTKDE</sequence>
<reference evidence="2 3" key="1">
    <citation type="journal article" date="2013" name="Curr. Biol.">
        <title>The Genome of the Foraminiferan Reticulomyxa filosa.</title>
        <authorList>
            <person name="Glockner G."/>
            <person name="Hulsmann N."/>
            <person name="Schleicher M."/>
            <person name="Noegel A.A."/>
            <person name="Eichinger L."/>
            <person name="Gallinger C."/>
            <person name="Pawlowski J."/>
            <person name="Sierra R."/>
            <person name="Euteneuer U."/>
            <person name="Pillet L."/>
            <person name="Moustafa A."/>
            <person name="Platzer M."/>
            <person name="Groth M."/>
            <person name="Szafranski K."/>
            <person name="Schliwa M."/>
        </authorList>
    </citation>
    <scope>NUCLEOTIDE SEQUENCE [LARGE SCALE GENOMIC DNA]</scope>
</reference>
<dbReference type="AlphaFoldDB" id="X6LB60"/>
<evidence type="ECO:0000313" key="2">
    <source>
        <dbReference type="EMBL" id="ETN97944.1"/>
    </source>
</evidence>
<comment type="caution">
    <text evidence="2">The sequence shown here is derived from an EMBL/GenBank/DDBJ whole genome shotgun (WGS) entry which is preliminary data.</text>
</comment>
<accession>X6LB60</accession>
<evidence type="ECO:0000256" key="1">
    <source>
        <dbReference type="SAM" id="MobiDB-lite"/>
    </source>
</evidence>
<dbReference type="EMBL" id="ASPP01048110">
    <property type="protein sequence ID" value="ETN97944.1"/>
    <property type="molecule type" value="Genomic_DNA"/>
</dbReference>
<feature type="region of interest" description="Disordered" evidence="1">
    <location>
        <begin position="1"/>
        <end position="56"/>
    </location>
</feature>
<gene>
    <name evidence="2" type="ORF">RFI_39579</name>
</gene>
<evidence type="ECO:0000313" key="3">
    <source>
        <dbReference type="Proteomes" id="UP000023152"/>
    </source>
</evidence>
<keyword evidence="3" id="KW-1185">Reference proteome</keyword>
<feature type="compositionally biased region" description="Basic and acidic residues" evidence="1">
    <location>
        <begin position="46"/>
        <end position="56"/>
    </location>
</feature>
<feature type="non-terminal residue" evidence="2">
    <location>
        <position position="231"/>
    </location>
</feature>
<feature type="compositionally biased region" description="Basic residues" evidence="1">
    <location>
        <begin position="30"/>
        <end position="40"/>
    </location>
</feature>
<name>X6LB60_RETFI</name>
<organism evidence="2 3">
    <name type="scientific">Reticulomyxa filosa</name>
    <dbReference type="NCBI Taxonomy" id="46433"/>
    <lineage>
        <taxon>Eukaryota</taxon>
        <taxon>Sar</taxon>
        <taxon>Rhizaria</taxon>
        <taxon>Retaria</taxon>
        <taxon>Foraminifera</taxon>
        <taxon>Monothalamids</taxon>
        <taxon>Reticulomyxidae</taxon>
        <taxon>Reticulomyxa</taxon>
    </lineage>
</organism>